<comment type="subunit">
    <text evidence="10">Homodimer.</text>
</comment>
<evidence type="ECO:0000313" key="12">
    <source>
        <dbReference type="Proteomes" id="UP000664344"/>
    </source>
</evidence>
<comment type="similarity">
    <text evidence="10">Belongs to the PdxA family.</text>
</comment>
<evidence type="ECO:0000256" key="5">
    <source>
        <dbReference type="ARBA" id="ARBA00022857"/>
    </source>
</evidence>
<feature type="binding site" evidence="10">
    <location>
        <position position="265"/>
    </location>
    <ligand>
        <name>a divalent metal cation</name>
        <dbReference type="ChEBI" id="CHEBI:60240"/>
        <note>ligand shared between dimeric partners</note>
    </ligand>
</feature>
<gene>
    <name evidence="10 11" type="primary">pdxA</name>
    <name evidence="11" type="ORF">JYP53_10440</name>
</gene>
<keyword evidence="9 10" id="KW-0170">Cobalt</keyword>
<evidence type="ECO:0000256" key="2">
    <source>
        <dbReference type="ARBA" id="ARBA00022723"/>
    </source>
</evidence>
<dbReference type="EC" id="1.1.1.262" evidence="10"/>
<keyword evidence="12" id="KW-1185">Reference proteome</keyword>
<comment type="cofactor">
    <cofactor evidence="10">
        <name>Zn(2+)</name>
        <dbReference type="ChEBI" id="CHEBI:29105"/>
    </cofactor>
    <cofactor evidence="10">
        <name>Mg(2+)</name>
        <dbReference type="ChEBI" id="CHEBI:18420"/>
    </cofactor>
    <cofactor evidence="10">
        <name>Co(2+)</name>
        <dbReference type="ChEBI" id="CHEBI:48828"/>
    </cofactor>
    <text evidence="10">Binds 1 divalent metal cation per subunit. Can use ions such as Zn(2+), Mg(2+) or Co(2+).</text>
</comment>
<organism evidence="11 12">
    <name type="scientific">Marinobacter daepoensis</name>
    <dbReference type="NCBI Taxonomy" id="262077"/>
    <lineage>
        <taxon>Bacteria</taxon>
        <taxon>Pseudomonadati</taxon>
        <taxon>Pseudomonadota</taxon>
        <taxon>Gammaproteobacteria</taxon>
        <taxon>Pseudomonadales</taxon>
        <taxon>Marinobacteraceae</taxon>
        <taxon>Marinobacter</taxon>
    </lineage>
</organism>
<dbReference type="NCBIfam" id="TIGR00557">
    <property type="entry name" value="pdxA"/>
    <property type="match status" value="1"/>
</dbReference>
<evidence type="ECO:0000256" key="9">
    <source>
        <dbReference type="ARBA" id="ARBA00023285"/>
    </source>
</evidence>
<keyword evidence="6 10" id="KW-0560">Oxidoreductase</keyword>
<dbReference type="SUPFAM" id="SSF53659">
    <property type="entry name" value="Isocitrate/Isopropylmalate dehydrogenase-like"/>
    <property type="match status" value="1"/>
</dbReference>
<feature type="binding site" evidence="10">
    <location>
        <position position="136"/>
    </location>
    <ligand>
        <name>substrate</name>
    </ligand>
</feature>
<keyword evidence="7 10" id="KW-0520">NAD</keyword>
<comment type="pathway">
    <text evidence="10">Cofactor biosynthesis; pyridoxine 5'-phosphate biosynthesis; pyridoxine 5'-phosphate from D-erythrose 4-phosphate: step 4/5.</text>
</comment>
<feature type="binding site" evidence="10">
    <location>
        <position position="135"/>
    </location>
    <ligand>
        <name>substrate</name>
    </ligand>
</feature>
<evidence type="ECO:0000313" key="11">
    <source>
        <dbReference type="EMBL" id="MBN7770316.1"/>
    </source>
</evidence>
<dbReference type="Pfam" id="PF04166">
    <property type="entry name" value="PdxA"/>
    <property type="match status" value="1"/>
</dbReference>
<evidence type="ECO:0000256" key="1">
    <source>
        <dbReference type="ARBA" id="ARBA00022490"/>
    </source>
</evidence>
<feature type="binding site" evidence="10">
    <location>
        <position position="291"/>
    </location>
    <ligand>
        <name>substrate</name>
    </ligand>
</feature>
<dbReference type="RefSeq" id="WP_206557545.1">
    <property type="nucleotide sequence ID" value="NZ_JAFKDB010000015.1"/>
</dbReference>
<evidence type="ECO:0000256" key="3">
    <source>
        <dbReference type="ARBA" id="ARBA00022833"/>
    </source>
</evidence>
<dbReference type="Gene3D" id="3.40.718.10">
    <property type="entry name" value="Isopropylmalate Dehydrogenase"/>
    <property type="match status" value="1"/>
</dbReference>
<reference evidence="11 12" key="1">
    <citation type="submission" date="2021-02" db="EMBL/GenBank/DDBJ databases">
        <title>PHA producing bacteria isolated from coastal sediment in Guangdong, Shenzhen.</title>
        <authorList>
            <person name="Zheng W."/>
            <person name="Yu S."/>
            <person name="Huang Y."/>
        </authorList>
    </citation>
    <scope>NUCLEOTIDE SEQUENCE [LARGE SCALE GENOMIC DNA]</scope>
    <source>
        <strain evidence="11 12">TN21-5</strain>
    </source>
</reference>
<comment type="catalytic activity">
    <reaction evidence="10">
        <text>4-(phosphooxy)-L-threonine + NAD(+) = 3-amino-2-oxopropyl phosphate + CO2 + NADH</text>
        <dbReference type="Rhea" id="RHEA:32275"/>
        <dbReference type="ChEBI" id="CHEBI:16526"/>
        <dbReference type="ChEBI" id="CHEBI:57279"/>
        <dbReference type="ChEBI" id="CHEBI:57540"/>
        <dbReference type="ChEBI" id="CHEBI:57945"/>
        <dbReference type="ChEBI" id="CHEBI:58452"/>
        <dbReference type="EC" id="1.1.1.262"/>
    </reaction>
</comment>
<comment type="subcellular location">
    <subcellularLocation>
        <location evidence="10">Cytoplasm</location>
    </subcellularLocation>
</comment>
<dbReference type="PANTHER" id="PTHR30004">
    <property type="entry name" value="4-HYDROXYTHREONINE-4-PHOSPHATE DEHYDROGENASE"/>
    <property type="match status" value="1"/>
</dbReference>
<feature type="binding site" evidence="10">
    <location>
        <position position="210"/>
    </location>
    <ligand>
        <name>a divalent metal cation</name>
        <dbReference type="ChEBI" id="CHEBI:60240"/>
        <note>ligand shared between dimeric partners</note>
    </ligand>
</feature>
<comment type="miscellaneous">
    <text evidence="10">The active site is located at the dimer interface.</text>
</comment>
<evidence type="ECO:0000256" key="8">
    <source>
        <dbReference type="ARBA" id="ARBA00023096"/>
    </source>
</evidence>
<keyword evidence="4 10" id="KW-0460">Magnesium</keyword>
<accession>A0ABS3BHD7</accession>
<name>A0ABS3BHD7_9GAMM</name>
<keyword evidence="8 10" id="KW-0664">Pyridoxine biosynthesis</keyword>
<dbReference type="PANTHER" id="PTHR30004:SF5">
    <property type="entry name" value="4-HYDROXYTHREONINE-4-PHOSPHATE DEHYDROGENASE"/>
    <property type="match status" value="1"/>
</dbReference>
<sequence>MSTPVILALTAGEPAGIGPELCLQLAAKARGVGVVLVASRELLQARADELGIQVQLHEWVPGTVPESRAGHLSVRHVAGCDSTIAGQLDTANSQYVLDTLTLAANGCLRGDFDGMVTAPVHKGVINDAGIGFSGHTEFLQALCGVDRVVMMLATDELRVALVTTHLPLQEVPAAITPQRLTQVSRILNADLKTFFGIEHPRILVAGLNPHAGEGGHLGREEIEVIEPTLETLRAEGLQLTGPLPADTLFTPHWLEEADAVLAMYHDQGLPVLKFQGFGRAVNVTLGLPIVRTSVDHGTALDLAGTGRADAGSLLTAIRVGERMARSRKAAQAGESL</sequence>
<keyword evidence="5 10" id="KW-0521">NADP</keyword>
<evidence type="ECO:0000256" key="4">
    <source>
        <dbReference type="ARBA" id="ARBA00022842"/>
    </source>
</evidence>
<keyword evidence="1 10" id="KW-0963">Cytoplasm</keyword>
<proteinExistence type="inferred from homology"/>
<dbReference type="Proteomes" id="UP000664344">
    <property type="component" value="Unassembled WGS sequence"/>
</dbReference>
<dbReference type="HAMAP" id="MF_00536">
    <property type="entry name" value="PdxA"/>
    <property type="match status" value="1"/>
</dbReference>
<dbReference type="InterPro" id="IPR005255">
    <property type="entry name" value="PdxA_fam"/>
</dbReference>
<evidence type="ECO:0000256" key="7">
    <source>
        <dbReference type="ARBA" id="ARBA00023027"/>
    </source>
</evidence>
<comment type="function">
    <text evidence="10">Catalyzes the NAD(P)-dependent oxidation of 4-(phosphooxy)-L-threonine (HTP) into 2-amino-3-oxo-4-(phosphooxy)butyric acid which spontaneously decarboxylates to form 3-amino-2-oxopropyl phosphate (AHAP).</text>
</comment>
<feature type="binding site" evidence="10">
    <location>
        <position position="282"/>
    </location>
    <ligand>
        <name>substrate</name>
    </ligand>
</feature>
<evidence type="ECO:0000256" key="6">
    <source>
        <dbReference type="ARBA" id="ARBA00023002"/>
    </source>
</evidence>
<dbReference type="GO" id="GO:0050570">
    <property type="term" value="F:4-hydroxythreonine-4-phosphate dehydrogenase activity"/>
    <property type="evidence" value="ECO:0007669"/>
    <property type="project" value="UniProtKB-EC"/>
</dbReference>
<evidence type="ECO:0000256" key="10">
    <source>
        <dbReference type="HAMAP-Rule" id="MF_00536"/>
    </source>
</evidence>
<dbReference type="EMBL" id="JAFKDB010000015">
    <property type="protein sequence ID" value="MBN7770316.1"/>
    <property type="molecule type" value="Genomic_DNA"/>
</dbReference>
<comment type="caution">
    <text evidence="11">The sequence shown here is derived from an EMBL/GenBank/DDBJ whole genome shotgun (WGS) entry which is preliminary data.</text>
</comment>
<feature type="binding site" evidence="10">
    <location>
        <position position="273"/>
    </location>
    <ligand>
        <name>substrate</name>
    </ligand>
</feature>
<keyword evidence="2 10" id="KW-0479">Metal-binding</keyword>
<keyword evidence="3 10" id="KW-0862">Zinc</keyword>
<dbReference type="InterPro" id="IPR037510">
    <property type="entry name" value="PdxA"/>
</dbReference>
<feature type="binding site" evidence="10">
    <location>
        <position position="165"/>
    </location>
    <ligand>
        <name>a divalent metal cation</name>
        <dbReference type="ChEBI" id="CHEBI:60240"/>
        <note>ligand shared between dimeric partners</note>
    </ligand>
</feature>
<protein>
    <recommendedName>
        <fullName evidence="10">4-hydroxythreonine-4-phosphate dehydrogenase</fullName>
        <ecNumber evidence="10">1.1.1.262</ecNumber>
    </recommendedName>
    <alternativeName>
        <fullName evidence="10">4-(phosphohydroxy)-L-threonine dehydrogenase</fullName>
    </alternativeName>
</protein>